<sequence>MWCYSELNGVLCLREVAQISRTAEEFGSMIHTEGADELISELACILQVHKGNTLLMS</sequence>
<dbReference type="Proteomes" id="UP000828390">
    <property type="component" value="Unassembled WGS sequence"/>
</dbReference>
<keyword evidence="2" id="KW-1185">Reference proteome</keyword>
<accession>A0A9D3YRD9</accession>
<dbReference type="AlphaFoldDB" id="A0A9D3YRD9"/>
<proteinExistence type="predicted"/>
<evidence type="ECO:0000313" key="1">
    <source>
        <dbReference type="EMBL" id="KAH3703181.1"/>
    </source>
</evidence>
<reference evidence="1" key="2">
    <citation type="submission" date="2020-11" db="EMBL/GenBank/DDBJ databases">
        <authorList>
            <person name="McCartney M.A."/>
            <person name="Auch B."/>
            <person name="Kono T."/>
            <person name="Mallez S."/>
            <person name="Becker A."/>
            <person name="Gohl D.M."/>
            <person name="Silverstein K.A.T."/>
            <person name="Koren S."/>
            <person name="Bechman K.B."/>
            <person name="Herman A."/>
            <person name="Abrahante J.E."/>
            <person name="Garbe J."/>
        </authorList>
    </citation>
    <scope>NUCLEOTIDE SEQUENCE</scope>
    <source>
        <strain evidence="1">Duluth1</strain>
        <tissue evidence="1">Whole animal</tissue>
    </source>
</reference>
<organism evidence="1 2">
    <name type="scientific">Dreissena polymorpha</name>
    <name type="common">Zebra mussel</name>
    <name type="synonym">Mytilus polymorpha</name>
    <dbReference type="NCBI Taxonomy" id="45954"/>
    <lineage>
        <taxon>Eukaryota</taxon>
        <taxon>Metazoa</taxon>
        <taxon>Spiralia</taxon>
        <taxon>Lophotrochozoa</taxon>
        <taxon>Mollusca</taxon>
        <taxon>Bivalvia</taxon>
        <taxon>Autobranchia</taxon>
        <taxon>Heteroconchia</taxon>
        <taxon>Euheterodonta</taxon>
        <taxon>Imparidentia</taxon>
        <taxon>Neoheterodontei</taxon>
        <taxon>Myida</taxon>
        <taxon>Dreissenoidea</taxon>
        <taxon>Dreissenidae</taxon>
        <taxon>Dreissena</taxon>
    </lineage>
</organism>
<dbReference type="EMBL" id="JAIWYP010000015">
    <property type="protein sequence ID" value="KAH3703181.1"/>
    <property type="molecule type" value="Genomic_DNA"/>
</dbReference>
<reference evidence="1" key="1">
    <citation type="journal article" date="2019" name="bioRxiv">
        <title>The Genome of the Zebra Mussel, Dreissena polymorpha: A Resource for Invasive Species Research.</title>
        <authorList>
            <person name="McCartney M.A."/>
            <person name="Auch B."/>
            <person name="Kono T."/>
            <person name="Mallez S."/>
            <person name="Zhang Y."/>
            <person name="Obille A."/>
            <person name="Becker A."/>
            <person name="Abrahante J.E."/>
            <person name="Garbe J."/>
            <person name="Badalamenti J.P."/>
            <person name="Herman A."/>
            <person name="Mangelson H."/>
            <person name="Liachko I."/>
            <person name="Sullivan S."/>
            <person name="Sone E.D."/>
            <person name="Koren S."/>
            <person name="Silverstein K.A.T."/>
            <person name="Beckman K.B."/>
            <person name="Gohl D.M."/>
        </authorList>
    </citation>
    <scope>NUCLEOTIDE SEQUENCE</scope>
    <source>
        <strain evidence="1">Duluth1</strain>
        <tissue evidence="1">Whole animal</tissue>
    </source>
</reference>
<gene>
    <name evidence="1" type="ORF">DPMN_078212</name>
</gene>
<name>A0A9D3YRD9_DREPO</name>
<protein>
    <submittedName>
        <fullName evidence="1">Uncharacterized protein</fullName>
    </submittedName>
</protein>
<comment type="caution">
    <text evidence="1">The sequence shown here is derived from an EMBL/GenBank/DDBJ whole genome shotgun (WGS) entry which is preliminary data.</text>
</comment>
<evidence type="ECO:0000313" key="2">
    <source>
        <dbReference type="Proteomes" id="UP000828390"/>
    </source>
</evidence>